<protein>
    <recommendedName>
        <fullName evidence="2">PDZ domain-containing protein</fullName>
    </recommendedName>
</protein>
<dbReference type="SMART" id="SM00228">
    <property type="entry name" value="PDZ"/>
    <property type="match status" value="1"/>
</dbReference>
<dbReference type="Proteomes" id="UP001432027">
    <property type="component" value="Unassembled WGS sequence"/>
</dbReference>
<dbReference type="InterPro" id="IPR036034">
    <property type="entry name" value="PDZ_sf"/>
</dbReference>
<sequence length="370" mass="40695">GRSNDVDEAPPSSTQDEPSHIEPPREPRPIPVPTALIETISIRVCPNQRLGFNIRQSDNRVLKVYKDSPLHNKMCVGDKLLKIDGKPFDVKSILKPDTPRSAPNCDLCGSATPHEKPSCSREAVDDGHKPVTMRITVERAVFSWCRLECTTLEKMLIPKGKIEKTIYIGRPIRKYTVVLRRPRLPGIDLAPIGLSLRYGCRERVTVEAVEKGSLAATHLRPDDTIKRVNGEGVLTKTMCACRIWKALRESGQVTLSVEVLDTPMPSRDTEMPEDVIAICAKQIALLKSGVLQQLPPISVVRPVQPAAVATPPPSTPSRAATTPATRPAGKKVKRNITYSKEAPRVEEIASDVPDGKTLKKANCAKEVEKK</sequence>
<organism evidence="3 4">
    <name type="scientific">Pristionchus entomophagus</name>
    <dbReference type="NCBI Taxonomy" id="358040"/>
    <lineage>
        <taxon>Eukaryota</taxon>
        <taxon>Metazoa</taxon>
        <taxon>Ecdysozoa</taxon>
        <taxon>Nematoda</taxon>
        <taxon>Chromadorea</taxon>
        <taxon>Rhabditida</taxon>
        <taxon>Rhabditina</taxon>
        <taxon>Diplogasteromorpha</taxon>
        <taxon>Diplogasteroidea</taxon>
        <taxon>Neodiplogasteridae</taxon>
        <taxon>Pristionchus</taxon>
    </lineage>
</organism>
<comment type="caution">
    <text evidence="3">The sequence shown here is derived from an EMBL/GenBank/DDBJ whole genome shotgun (WGS) entry which is preliminary data.</text>
</comment>
<feature type="domain" description="PDZ" evidence="2">
    <location>
        <begin position="176"/>
        <end position="252"/>
    </location>
</feature>
<evidence type="ECO:0000313" key="3">
    <source>
        <dbReference type="EMBL" id="GMT01402.1"/>
    </source>
</evidence>
<dbReference type="EMBL" id="BTSX01000005">
    <property type="protein sequence ID" value="GMT01402.1"/>
    <property type="molecule type" value="Genomic_DNA"/>
</dbReference>
<dbReference type="SUPFAM" id="SSF50156">
    <property type="entry name" value="PDZ domain-like"/>
    <property type="match status" value="2"/>
</dbReference>
<feature type="non-terminal residue" evidence="3">
    <location>
        <position position="1"/>
    </location>
</feature>
<dbReference type="Gene3D" id="2.30.42.10">
    <property type="match status" value="1"/>
</dbReference>
<dbReference type="PANTHER" id="PTHR31327:SF3">
    <property type="entry name" value="PDZ DOMAIN-CONTAINING PROTEIN"/>
    <property type="match status" value="1"/>
</dbReference>
<proteinExistence type="predicted"/>
<feature type="region of interest" description="Disordered" evidence="1">
    <location>
        <begin position="308"/>
        <end position="337"/>
    </location>
</feature>
<gene>
    <name evidence="3" type="ORF">PENTCL1PPCAC_23576</name>
</gene>
<evidence type="ECO:0000259" key="2">
    <source>
        <dbReference type="PROSITE" id="PS50106"/>
    </source>
</evidence>
<feature type="domain" description="PDZ" evidence="2">
    <location>
        <begin position="39"/>
        <end position="93"/>
    </location>
</feature>
<feature type="compositionally biased region" description="Basic and acidic residues" evidence="1">
    <location>
        <begin position="17"/>
        <end position="28"/>
    </location>
</feature>
<dbReference type="CDD" id="cd00136">
    <property type="entry name" value="PDZ_canonical"/>
    <property type="match status" value="1"/>
</dbReference>
<reference evidence="3" key="1">
    <citation type="submission" date="2023-10" db="EMBL/GenBank/DDBJ databases">
        <title>Genome assembly of Pristionchus species.</title>
        <authorList>
            <person name="Yoshida K."/>
            <person name="Sommer R.J."/>
        </authorList>
    </citation>
    <scope>NUCLEOTIDE SEQUENCE</scope>
    <source>
        <strain evidence="3">RS0144</strain>
    </source>
</reference>
<dbReference type="PANTHER" id="PTHR31327">
    <property type="entry name" value="SPERM MEIOSIS PDZ DOMAIN CONTAINING PROTEINS-RELATED"/>
    <property type="match status" value="1"/>
</dbReference>
<dbReference type="InterPro" id="IPR001478">
    <property type="entry name" value="PDZ"/>
</dbReference>
<dbReference type="AlphaFoldDB" id="A0AAV5U3Q3"/>
<dbReference type="PROSITE" id="PS50106">
    <property type="entry name" value="PDZ"/>
    <property type="match status" value="2"/>
</dbReference>
<evidence type="ECO:0000256" key="1">
    <source>
        <dbReference type="SAM" id="MobiDB-lite"/>
    </source>
</evidence>
<dbReference type="InterPro" id="IPR040264">
    <property type="entry name" value="T15H9.4-like"/>
</dbReference>
<feature type="region of interest" description="Disordered" evidence="1">
    <location>
        <begin position="1"/>
        <end position="31"/>
    </location>
</feature>
<accession>A0AAV5U3Q3</accession>
<name>A0AAV5U3Q3_9BILA</name>
<feature type="compositionally biased region" description="Low complexity" evidence="1">
    <location>
        <begin position="316"/>
        <end position="327"/>
    </location>
</feature>
<evidence type="ECO:0000313" key="4">
    <source>
        <dbReference type="Proteomes" id="UP001432027"/>
    </source>
</evidence>
<keyword evidence="4" id="KW-1185">Reference proteome</keyword>